<dbReference type="GO" id="GO:0010181">
    <property type="term" value="F:FMN binding"/>
    <property type="evidence" value="ECO:0007669"/>
    <property type="project" value="TreeGrafter"/>
</dbReference>
<reference evidence="2 3" key="1">
    <citation type="journal article" date="2018" name="Mol. Biol. Evol.">
        <title>Broad Genomic Sampling Reveals a Smut Pathogenic Ancestry of the Fungal Clade Ustilaginomycotina.</title>
        <authorList>
            <person name="Kijpornyongpan T."/>
            <person name="Mondo S.J."/>
            <person name="Barry K."/>
            <person name="Sandor L."/>
            <person name="Lee J."/>
            <person name="Lipzen A."/>
            <person name="Pangilinan J."/>
            <person name="LaButti K."/>
            <person name="Hainaut M."/>
            <person name="Henrissat B."/>
            <person name="Grigoriev I.V."/>
            <person name="Spatafora J.W."/>
            <person name="Aime M.C."/>
        </authorList>
    </citation>
    <scope>NUCLEOTIDE SEQUENCE [LARGE SCALE GENOMIC DNA]</scope>
    <source>
        <strain evidence="2 3">MCA 4198</strain>
    </source>
</reference>
<dbReference type="InterPro" id="IPR029039">
    <property type="entry name" value="Flavoprotein-like_sf"/>
</dbReference>
<dbReference type="InterPro" id="IPR005025">
    <property type="entry name" value="FMN_Rdtase-like_dom"/>
</dbReference>
<evidence type="ECO:0000313" key="2">
    <source>
        <dbReference type="EMBL" id="PWN93676.1"/>
    </source>
</evidence>
<dbReference type="EMBL" id="KZ819634">
    <property type="protein sequence ID" value="PWN93676.1"/>
    <property type="molecule type" value="Genomic_DNA"/>
</dbReference>
<dbReference type="PANTHER" id="PTHR30543:SF21">
    <property type="entry name" value="NAD(P)H-DEPENDENT FMN REDUCTASE LOT6"/>
    <property type="match status" value="1"/>
</dbReference>
<organism evidence="2 3">
    <name type="scientific">Acaromyces ingoldii</name>
    <dbReference type="NCBI Taxonomy" id="215250"/>
    <lineage>
        <taxon>Eukaryota</taxon>
        <taxon>Fungi</taxon>
        <taxon>Dikarya</taxon>
        <taxon>Basidiomycota</taxon>
        <taxon>Ustilaginomycotina</taxon>
        <taxon>Exobasidiomycetes</taxon>
        <taxon>Exobasidiales</taxon>
        <taxon>Cryptobasidiaceae</taxon>
        <taxon>Acaromyces</taxon>
    </lineage>
</organism>
<sequence>MSFKVGIIICSIREPRVGPQVAQWLKGKLEGQATSGFGLHLLDLKQYPLPLSYPEGGLPAHKTMTDGDDYRCPETNVWSKEVRKYDGFVFVSPQYNWGYPASIKNALDQLFLEWTGKPGMVVTYGGRGGGKAGEQLIEVLKGLRMQASEDRIELNISPPQTALGPADDATIAKWEEKEEDVKKAWGAFTALFGSK</sequence>
<dbReference type="FunCoup" id="A0A316YX96">
    <property type="interactions" value="210"/>
</dbReference>
<dbReference type="GO" id="GO:0005829">
    <property type="term" value="C:cytosol"/>
    <property type="evidence" value="ECO:0007669"/>
    <property type="project" value="TreeGrafter"/>
</dbReference>
<proteinExistence type="predicted"/>
<evidence type="ECO:0000259" key="1">
    <source>
        <dbReference type="Pfam" id="PF03358"/>
    </source>
</evidence>
<accession>A0A316YX96</accession>
<dbReference type="Proteomes" id="UP000245768">
    <property type="component" value="Unassembled WGS sequence"/>
</dbReference>
<dbReference type="STRING" id="215250.A0A316YX96"/>
<dbReference type="InParanoid" id="A0A316YX96"/>
<dbReference type="Gene3D" id="3.40.50.360">
    <property type="match status" value="1"/>
</dbReference>
<dbReference type="GeneID" id="37042507"/>
<gene>
    <name evidence="2" type="ORF">FA10DRAFT_264290</name>
</gene>
<dbReference type="PANTHER" id="PTHR30543">
    <property type="entry name" value="CHROMATE REDUCTASE"/>
    <property type="match status" value="1"/>
</dbReference>
<name>A0A316YX96_9BASI</name>
<dbReference type="OrthoDB" id="68575at2759"/>
<dbReference type="Pfam" id="PF03358">
    <property type="entry name" value="FMN_red"/>
    <property type="match status" value="1"/>
</dbReference>
<dbReference type="InterPro" id="IPR050712">
    <property type="entry name" value="NAD(P)H-dep_reductase"/>
</dbReference>
<feature type="domain" description="NADPH-dependent FMN reductase-like" evidence="1">
    <location>
        <begin position="4"/>
        <end position="147"/>
    </location>
</feature>
<dbReference type="RefSeq" id="XP_025380874.1">
    <property type="nucleotide sequence ID" value="XM_025520591.1"/>
</dbReference>
<dbReference type="AlphaFoldDB" id="A0A316YX96"/>
<dbReference type="GO" id="GO:0016491">
    <property type="term" value="F:oxidoreductase activity"/>
    <property type="evidence" value="ECO:0007669"/>
    <property type="project" value="InterPro"/>
</dbReference>
<dbReference type="SUPFAM" id="SSF52218">
    <property type="entry name" value="Flavoproteins"/>
    <property type="match status" value="1"/>
</dbReference>
<evidence type="ECO:0000313" key="3">
    <source>
        <dbReference type="Proteomes" id="UP000245768"/>
    </source>
</evidence>
<keyword evidence="3" id="KW-1185">Reference proteome</keyword>
<protein>
    <submittedName>
        <fullName evidence="2">NAD(P)H-dependent FMN reductase C4B3.06c</fullName>
    </submittedName>
</protein>